<gene>
    <name evidence="3" type="ORF">FNV43_RR14703</name>
</gene>
<evidence type="ECO:0000256" key="2">
    <source>
        <dbReference type="SAM" id="SignalP"/>
    </source>
</evidence>
<dbReference type="Gene3D" id="3.40.50.1110">
    <property type="entry name" value="SGNH hydrolase"/>
    <property type="match status" value="1"/>
</dbReference>
<dbReference type="PANTHER" id="PTHR45642:SF51">
    <property type="entry name" value="GDSL-LIKE LIPASE_ACYLHYDROLASE"/>
    <property type="match status" value="1"/>
</dbReference>
<evidence type="ECO:0000313" key="3">
    <source>
        <dbReference type="EMBL" id="KAF3445010.1"/>
    </source>
</evidence>
<dbReference type="CDD" id="cd01837">
    <property type="entry name" value="SGNH_plant_lipase_like"/>
    <property type="match status" value="1"/>
</dbReference>
<feature type="signal peptide" evidence="2">
    <location>
        <begin position="1"/>
        <end position="25"/>
    </location>
</feature>
<sequence>MAYLHISWLCLIQTVLVVLVDKSEAKISAVVVFGDSSVDSGNNNFIPTIARGNFEPYGRDFQGGQPTGRFSNGRIPPDFISEAVGLKPTIPAYLDPTYSISDFASGVCFASAGTGYDNATSDVLGVIPLWKEVEYFKEYQNKLKAYVGDEKAKEILSEALYLISIGTNDFLENYYTLPQRQSQFTVTQYQDFLIGLAGNFVKDLYDLGARKMSLTGVPPMGCLPLERTTNILEGHACVEGYNNVALEFNGKLKGLVAKLNMEFPGLEVVFADAYDLLLEMITKPSLYGKNLWHACTSRIRDGKSGMLWYREIRDEFSMRSQKSIYMS</sequence>
<dbReference type="InterPro" id="IPR035669">
    <property type="entry name" value="SGNH_plant_lipase-like"/>
</dbReference>
<proteinExistence type="inferred from homology"/>
<dbReference type="GO" id="GO:0016788">
    <property type="term" value="F:hydrolase activity, acting on ester bonds"/>
    <property type="evidence" value="ECO:0007669"/>
    <property type="project" value="InterPro"/>
</dbReference>
<dbReference type="AlphaFoldDB" id="A0A8K0MGL8"/>
<keyword evidence="4" id="KW-1185">Reference proteome</keyword>
<comment type="similarity">
    <text evidence="1">Belongs to the 'GDSL' lipolytic enzyme family.</text>
</comment>
<dbReference type="Pfam" id="PF00657">
    <property type="entry name" value="Lipase_GDSL"/>
    <property type="match status" value="1"/>
</dbReference>
<dbReference type="InterPro" id="IPR001087">
    <property type="entry name" value="GDSL"/>
</dbReference>
<dbReference type="InterPro" id="IPR050592">
    <property type="entry name" value="GDSL_lipolytic_enzyme"/>
</dbReference>
<dbReference type="EMBL" id="VOIH02000006">
    <property type="protein sequence ID" value="KAF3445010.1"/>
    <property type="molecule type" value="Genomic_DNA"/>
</dbReference>
<keyword evidence="2" id="KW-0732">Signal</keyword>
<organism evidence="3 4">
    <name type="scientific">Rhamnella rubrinervis</name>
    <dbReference type="NCBI Taxonomy" id="2594499"/>
    <lineage>
        <taxon>Eukaryota</taxon>
        <taxon>Viridiplantae</taxon>
        <taxon>Streptophyta</taxon>
        <taxon>Embryophyta</taxon>
        <taxon>Tracheophyta</taxon>
        <taxon>Spermatophyta</taxon>
        <taxon>Magnoliopsida</taxon>
        <taxon>eudicotyledons</taxon>
        <taxon>Gunneridae</taxon>
        <taxon>Pentapetalae</taxon>
        <taxon>rosids</taxon>
        <taxon>fabids</taxon>
        <taxon>Rosales</taxon>
        <taxon>Rhamnaceae</taxon>
        <taxon>rhamnoid group</taxon>
        <taxon>Rhamneae</taxon>
        <taxon>Rhamnella</taxon>
    </lineage>
</organism>
<evidence type="ECO:0000313" key="4">
    <source>
        <dbReference type="Proteomes" id="UP000796880"/>
    </source>
</evidence>
<feature type="chain" id="PRO_5035458728" description="GDSL esterase/lipase" evidence="2">
    <location>
        <begin position="26"/>
        <end position="327"/>
    </location>
</feature>
<reference evidence="3" key="1">
    <citation type="submission" date="2020-03" db="EMBL/GenBank/DDBJ databases">
        <title>A high-quality chromosome-level genome assembly of a woody plant with both climbing and erect habits, Rhamnella rubrinervis.</title>
        <authorList>
            <person name="Lu Z."/>
            <person name="Yang Y."/>
            <person name="Zhu X."/>
            <person name="Sun Y."/>
        </authorList>
    </citation>
    <scope>NUCLEOTIDE SEQUENCE</scope>
    <source>
        <strain evidence="3">BYM</strain>
        <tissue evidence="3">Leaf</tissue>
    </source>
</reference>
<dbReference type="PANTHER" id="PTHR45642">
    <property type="entry name" value="GDSL ESTERASE/LIPASE EXL3"/>
    <property type="match status" value="1"/>
</dbReference>
<dbReference type="Proteomes" id="UP000796880">
    <property type="component" value="Unassembled WGS sequence"/>
</dbReference>
<dbReference type="OrthoDB" id="1600564at2759"/>
<accession>A0A8K0MGL8</accession>
<evidence type="ECO:0000256" key="1">
    <source>
        <dbReference type="ARBA" id="ARBA00008668"/>
    </source>
</evidence>
<comment type="caution">
    <text evidence="3">The sequence shown here is derived from an EMBL/GenBank/DDBJ whole genome shotgun (WGS) entry which is preliminary data.</text>
</comment>
<protein>
    <recommendedName>
        <fullName evidence="5">GDSL esterase/lipase</fullName>
    </recommendedName>
</protein>
<name>A0A8K0MGL8_9ROSA</name>
<evidence type="ECO:0008006" key="5">
    <source>
        <dbReference type="Google" id="ProtNLM"/>
    </source>
</evidence>
<dbReference type="InterPro" id="IPR036514">
    <property type="entry name" value="SGNH_hydro_sf"/>
</dbReference>